<dbReference type="EMBL" id="BAABRU010000007">
    <property type="protein sequence ID" value="GAA5528543.1"/>
    <property type="molecule type" value="Genomic_DNA"/>
</dbReference>
<accession>A0ABP9WZC7</accession>
<feature type="chain" id="PRO_5045435131" evidence="1">
    <location>
        <begin position="27"/>
        <end position="634"/>
    </location>
</feature>
<feature type="signal peptide" evidence="1">
    <location>
        <begin position="1"/>
        <end position="26"/>
    </location>
</feature>
<dbReference type="PROSITE" id="PS51257">
    <property type="entry name" value="PROKAR_LIPOPROTEIN"/>
    <property type="match status" value="1"/>
</dbReference>
<evidence type="ECO:0000256" key="1">
    <source>
        <dbReference type="SAM" id="SignalP"/>
    </source>
</evidence>
<gene>
    <name evidence="2" type="ORF">Hgul01_02345</name>
</gene>
<protein>
    <submittedName>
        <fullName evidence="2">Uncharacterized protein</fullName>
    </submittedName>
</protein>
<evidence type="ECO:0000313" key="3">
    <source>
        <dbReference type="Proteomes" id="UP001428290"/>
    </source>
</evidence>
<evidence type="ECO:0000313" key="2">
    <source>
        <dbReference type="EMBL" id="GAA5528543.1"/>
    </source>
</evidence>
<name>A0ABP9WZC7_9CHLR</name>
<dbReference type="RefSeq" id="WP_345722157.1">
    <property type="nucleotide sequence ID" value="NZ_BAABRU010000007.1"/>
</dbReference>
<organism evidence="2 3">
    <name type="scientific">Herpetosiphon gulosus</name>
    <dbReference type="NCBI Taxonomy" id="1973496"/>
    <lineage>
        <taxon>Bacteria</taxon>
        <taxon>Bacillati</taxon>
        <taxon>Chloroflexota</taxon>
        <taxon>Chloroflexia</taxon>
        <taxon>Herpetosiphonales</taxon>
        <taxon>Herpetosiphonaceae</taxon>
        <taxon>Herpetosiphon</taxon>
    </lineage>
</organism>
<dbReference type="InterPro" id="IPR011047">
    <property type="entry name" value="Quinoprotein_ADH-like_sf"/>
</dbReference>
<sequence>MFKQPAQRLGFGLLIMIISACQSTPAAQPTPSVLPTATNIASGSSVQGLAPQASATLASTQALPSATTAPTQALPSPTQALVATATSEPTLVATQVASVVQTNNLLPQLMQLPASSIEHINPNSYGLLAAPFKLPARSSQTINEATLPQIELLQTIGLGTLQNGDFAPNNEFVVVVTELGFGVHRLPLLEQAYFVRSASAIKAIRVSSDNTIIEALIEVSSDPAFAGVWSIERYNASMGEFIERQPTDDTDYTWNTQPTNYDQPNPRIISPDGQIEARFAIPEGVPSDSDVSLIRLADQEVIYAGNSSKNLRFSPDSSQALLFDDQALTVVALSDGHSQSFNFPVYYQPTLSPNSQLLAIAGGQQILDLEQTRLAYKIPRPIFYRLNPKPDFSSDSSQINLGVGQWNLGDMSQLWQQQLHGIDDVGYTLMATDADRQLVVEAVSISQLELYVSQAGQPLYSRQLDPGYLVDLAIVPNQNQLVLLTEQGQLSLLELSTGTTLQTIDLNQPALALAVSADDQTLAVATQPSDSSNICAVVLDRASLQVYREVQCHTSSQAFDPRSWYPVIQFSPDGQLLLLQSAPLANNPTEPNVIIYRINDGQALFSAKNAIIAPDQRLIVSVDRGQLQLWGIRE</sequence>
<dbReference type="Proteomes" id="UP001428290">
    <property type="component" value="Unassembled WGS sequence"/>
</dbReference>
<keyword evidence="3" id="KW-1185">Reference proteome</keyword>
<comment type="caution">
    <text evidence="2">The sequence shown here is derived from an EMBL/GenBank/DDBJ whole genome shotgun (WGS) entry which is preliminary data.</text>
</comment>
<dbReference type="InterPro" id="IPR015943">
    <property type="entry name" value="WD40/YVTN_repeat-like_dom_sf"/>
</dbReference>
<dbReference type="Gene3D" id="2.130.10.10">
    <property type="entry name" value="YVTN repeat-like/Quinoprotein amine dehydrogenase"/>
    <property type="match status" value="1"/>
</dbReference>
<reference evidence="2 3" key="1">
    <citation type="submission" date="2024-02" db="EMBL/GenBank/DDBJ databases">
        <title>Herpetosiphon gulosus NBRC 112829.</title>
        <authorList>
            <person name="Ichikawa N."/>
            <person name="Katano-Makiyama Y."/>
            <person name="Hidaka K."/>
        </authorList>
    </citation>
    <scope>NUCLEOTIDE SEQUENCE [LARGE SCALE GENOMIC DNA]</scope>
    <source>
        <strain evidence="2 3">NBRC 112829</strain>
    </source>
</reference>
<dbReference type="SUPFAM" id="SSF50998">
    <property type="entry name" value="Quinoprotein alcohol dehydrogenase-like"/>
    <property type="match status" value="1"/>
</dbReference>
<proteinExistence type="predicted"/>
<keyword evidence="1" id="KW-0732">Signal</keyword>